<accession>A0AAE4LLA2</accession>
<name>A0AAE4LLA2_9BACT</name>
<dbReference type="Gene3D" id="2.60.40.1740">
    <property type="entry name" value="hypothetical protein (bacova_03559)"/>
    <property type="match status" value="1"/>
</dbReference>
<organism evidence="1 2">
    <name type="scientific">Alistipes finegoldii</name>
    <dbReference type="NCBI Taxonomy" id="214856"/>
    <lineage>
        <taxon>Bacteria</taxon>
        <taxon>Pseudomonadati</taxon>
        <taxon>Bacteroidota</taxon>
        <taxon>Bacteroidia</taxon>
        <taxon>Bacteroidales</taxon>
        <taxon>Rikenellaceae</taxon>
        <taxon>Alistipes</taxon>
    </lineage>
</organism>
<dbReference type="EMBL" id="JAWDES010000005">
    <property type="protein sequence ID" value="MDU0259856.1"/>
    <property type="molecule type" value="Genomic_DNA"/>
</dbReference>
<dbReference type="PROSITE" id="PS51257">
    <property type="entry name" value="PROKAR_LIPOPROTEIN"/>
    <property type="match status" value="1"/>
</dbReference>
<comment type="caution">
    <text evidence="1">The sequence shown here is derived from an EMBL/GenBank/DDBJ whole genome shotgun (WGS) entry which is preliminary data.</text>
</comment>
<dbReference type="Proteomes" id="UP001181347">
    <property type="component" value="Unassembled WGS sequence"/>
</dbReference>
<sequence length="345" mass="38732">MEKAKILALLLSFLLTSCYEKYTMDYEHTAAYVAYQYDLRTFVIGEGMKFNFTVALGGVVKNTHDRSVQVVIDDALLTDDLSGFSEKATAPFTALDGLLGRAPFGNLSQSYVSKEVAAQNLEKLTPLPADCYTTSSMDNLFIPKGRHTTTVTIKATDKILTKEEALKPYYALAFKVTDADADILISEKSFEIIAVKCEQRFWGNWYHGGETIVKNDITGEIVSRESYPLTLPQDDDKIYTLTTIAANAVESDKIGLGNGKLKLIFEDDDQIRIESADGSKPIRPITDKPSHFNGAKLLQDRKLYLNYQYSNGDGTTTYINDILVFRNRIRDGINEWQDENPEDYQ</sequence>
<reference evidence="1" key="1">
    <citation type="submission" date="2023-10" db="EMBL/GenBank/DDBJ databases">
        <title>Genome Sequence of the Bacteria from From Gut Wall in Crohn's Disease.</title>
        <authorList>
            <person name="Rodriguez-Palacios A."/>
        </authorList>
    </citation>
    <scope>NUCLEOTIDE SEQUENCE</scope>
    <source>
        <strain evidence="1">CavFT-hAR58</strain>
    </source>
</reference>
<evidence type="ECO:0000313" key="2">
    <source>
        <dbReference type="Proteomes" id="UP001181347"/>
    </source>
</evidence>
<dbReference type="AlphaFoldDB" id="A0AAE4LLA2"/>
<dbReference type="RefSeq" id="WP_227042887.1">
    <property type="nucleotide sequence ID" value="NZ_BAAFKU010000001.1"/>
</dbReference>
<proteinExistence type="predicted"/>
<evidence type="ECO:0000313" key="1">
    <source>
        <dbReference type="EMBL" id="MDU0259856.1"/>
    </source>
</evidence>
<protein>
    <submittedName>
        <fullName evidence="1">DUF1735 domain-containing protein</fullName>
    </submittedName>
</protein>
<gene>
    <name evidence="1" type="ORF">RVH17_06985</name>
</gene>